<dbReference type="PANTHER" id="PTHR42756">
    <property type="entry name" value="TRANSCRIPTIONAL REGULATOR, MARR"/>
    <property type="match status" value="1"/>
</dbReference>
<dbReference type="SUPFAM" id="SSF46785">
    <property type="entry name" value="Winged helix' DNA-binding domain"/>
    <property type="match status" value="1"/>
</dbReference>
<evidence type="ECO:0000259" key="4">
    <source>
        <dbReference type="PROSITE" id="PS50995"/>
    </source>
</evidence>
<evidence type="ECO:0000256" key="2">
    <source>
        <dbReference type="ARBA" id="ARBA00023125"/>
    </source>
</evidence>
<dbReference type="Proteomes" id="UP000609849">
    <property type="component" value="Unassembled WGS sequence"/>
</dbReference>
<dbReference type="InterPro" id="IPR036388">
    <property type="entry name" value="WH-like_DNA-bd_sf"/>
</dbReference>
<comment type="caution">
    <text evidence="5">The sequence shown here is derived from an EMBL/GenBank/DDBJ whole genome shotgun (WGS) entry which is preliminary data.</text>
</comment>
<dbReference type="Pfam" id="PF01047">
    <property type="entry name" value="MarR"/>
    <property type="match status" value="1"/>
</dbReference>
<reference evidence="5 6" key="1">
    <citation type="submission" date="2020-08" db="EMBL/GenBank/DDBJ databases">
        <authorList>
            <person name="Liu C."/>
            <person name="Sun Q."/>
        </authorList>
    </citation>
    <scope>NUCLEOTIDE SEQUENCE [LARGE SCALE GENOMIC DNA]</scope>
    <source>
        <strain evidence="5 6">NSJ-18</strain>
    </source>
</reference>
<evidence type="ECO:0000256" key="1">
    <source>
        <dbReference type="ARBA" id="ARBA00023015"/>
    </source>
</evidence>
<dbReference type="PANTHER" id="PTHR42756:SF1">
    <property type="entry name" value="TRANSCRIPTIONAL REPRESSOR OF EMRAB OPERON"/>
    <property type="match status" value="1"/>
</dbReference>
<proteinExistence type="predicted"/>
<name>A0ABR7JQC7_9FIRM</name>
<evidence type="ECO:0000256" key="3">
    <source>
        <dbReference type="ARBA" id="ARBA00023163"/>
    </source>
</evidence>
<organism evidence="5 6">
    <name type="scientific">Romboutsia faecis</name>
    <dbReference type="NCBI Taxonomy" id="2764597"/>
    <lineage>
        <taxon>Bacteria</taxon>
        <taxon>Bacillati</taxon>
        <taxon>Bacillota</taxon>
        <taxon>Clostridia</taxon>
        <taxon>Peptostreptococcales</taxon>
        <taxon>Peptostreptococcaceae</taxon>
        <taxon>Romboutsia</taxon>
    </lineage>
</organism>
<evidence type="ECO:0000313" key="5">
    <source>
        <dbReference type="EMBL" id="MBC5997119.1"/>
    </source>
</evidence>
<keyword evidence="1" id="KW-0805">Transcription regulation</keyword>
<evidence type="ECO:0000313" key="6">
    <source>
        <dbReference type="Proteomes" id="UP000609849"/>
    </source>
</evidence>
<dbReference type="RefSeq" id="WP_153924435.1">
    <property type="nucleotide sequence ID" value="NZ_JACRWE010000004.1"/>
</dbReference>
<keyword evidence="3" id="KW-0804">Transcription</keyword>
<dbReference type="EMBL" id="JACRWE010000004">
    <property type="protein sequence ID" value="MBC5997119.1"/>
    <property type="molecule type" value="Genomic_DNA"/>
</dbReference>
<dbReference type="SMART" id="SM00347">
    <property type="entry name" value="HTH_MARR"/>
    <property type="match status" value="1"/>
</dbReference>
<accession>A0ABR7JQC7</accession>
<sequence>MENIKTLINDSKLNLSTLIAFTRAEHKIHSLEYKTIKESGLTISQFGVLEVLYNKGDLRIGEIMEKILTTSGNITVVVKNLEKDGFIRKISDPLDKRSTIISITEKGIKVIEEILPEHIKNINNIFNILTDEEKVVLKDILKKFK</sequence>
<keyword evidence="6" id="KW-1185">Reference proteome</keyword>
<keyword evidence="2" id="KW-0238">DNA-binding</keyword>
<protein>
    <submittedName>
        <fullName evidence="5">MarR family transcriptional regulator</fullName>
    </submittedName>
</protein>
<dbReference type="InterPro" id="IPR036390">
    <property type="entry name" value="WH_DNA-bd_sf"/>
</dbReference>
<dbReference type="InterPro" id="IPR000835">
    <property type="entry name" value="HTH_MarR-typ"/>
</dbReference>
<dbReference type="PROSITE" id="PS50995">
    <property type="entry name" value="HTH_MARR_2"/>
    <property type="match status" value="1"/>
</dbReference>
<feature type="domain" description="HTH marR-type" evidence="4">
    <location>
        <begin position="1"/>
        <end position="145"/>
    </location>
</feature>
<gene>
    <name evidence="5" type="ORF">H8923_10125</name>
</gene>
<dbReference type="Gene3D" id="1.10.10.10">
    <property type="entry name" value="Winged helix-like DNA-binding domain superfamily/Winged helix DNA-binding domain"/>
    <property type="match status" value="1"/>
</dbReference>
<dbReference type="PRINTS" id="PR00598">
    <property type="entry name" value="HTHMARR"/>
</dbReference>